<dbReference type="EMBL" id="QBMP01000190">
    <property type="protein sequence ID" value="PZO50410.1"/>
    <property type="molecule type" value="Genomic_DNA"/>
</dbReference>
<dbReference type="Proteomes" id="UP000249794">
    <property type="component" value="Unassembled WGS sequence"/>
</dbReference>
<evidence type="ECO:0000313" key="3">
    <source>
        <dbReference type="Proteomes" id="UP000249794"/>
    </source>
</evidence>
<reference evidence="3" key="1">
    <citation type="submission" date="2018-04" db="EMBL/GenBank/DDBJ databases">
        <authorList>
            <person name="Cornet L."/>
        </authorList>
    </citation>
    <scope>NUCLEOTIDE SEQUENCE [LARGE SCALE GENOMIC DNA]</scope>
</reference>
<protein>
    <submittedName>
        <fullName evidence="2">DDE transposase family protein</fullName>
    </submittedName>
</protein>
<proteinExistence type="predicted"/>
<sequence length="85" mass="9324">MENSQETWYIVRSASGQCEILCQSPESSPGESLEEDSLESSLEDRASSDDSSSENVLKRWGPFKTQSQAIAKRVGLIRAGKCKPS</sequence>
<evidence type="ECO:0000313" key="2">
    <source>
        <dbReference type="EMBL" id="PZO50410.1"/>
    </source>
</evidence>
<feature type="region of interest" description="Disordered" evidence="1">
    <location>
        <begin position="21"/>
        <end position="59"/>
    </location>
</feature>
<evidence type="ECO:0000256" key="1">
    <source>
        <dbReference type="SAM" id="MobiDB-lite"/>
    </source>
</evidence>
<comment type="caution">
    <text evidence="2">The sequence shown here is derived from an EMBL/GenBank/DDBJ whole genome shotgun (WGS) entry which is preliminary data.</text>
</comment>
<dbReference type="AlphaFoldDB" id="A0A2W4X0Q1"/>
<name>A0A2W4X0Q1_9CYAN</name>
<gene>
    <name evidence="2" type="ORF">DCF15_15945</name>
</gene>
<reference evidence="2 3" key="2">
    <citation type="submission" date="2018-06" db="EMBL/GenBank/DDBJ databases">
        <title>Metagenomic assembly of (sub)arctic Cyanobacteria and their associated microbiome from non-axenic cultures.</title>
        <authorList>
            <person name="Baurain D."/>
        </authorList>
    </citation>
    <scope>NUCLEOTIDE SEQUENCE [LARGE SCALE GENOMIC DNA]</scope>
    <source>
        <strain evidence="2">ULC027bin1</strain>
    </source>
</reference>
<organism evidence="2 3">
    <name type="scientific">Phormidesmis priestleyi</name>
    <dbReference type="NCBI Taxonomy" id="268141"/>
    <lineage>
        <taxon>Bacteria</taxon>
        <taxon>Bacillati</taxon>
        <taxon>Cyanobacteriota</taxon>
        <taxon>Cyanophyceae</taxon>
        <taxon>Leptolyngbyales</taxon>
        <taxon>Leptolyngbyaceae</taxon>
        <taxon>Phormidesmis</taxon>
    </lineage>
</organism>
<accession>A0A2W4X0Q1</accession>